<feature type="transmembrane region" description="Helical" evidence="1">
    <location>
        <begin position="38"/>
        <end position="61"/>
    </location>
</feature>
<organism evidence="2 3">
    <name type="scientific">Uliginosibacterium sediminicola</name>
    <dbReference type="NCBI Taxonomy" id="2024550"/>
    <lineage>
        <taxon>Bacteria</taxon>
        <taxon>Pseudomonadati</taxon>
        <taxon>Pseudomonadota</taxon>
        <taxon>Betaproteobacteria</taxon>
        <taxon>Rhodocyclales</taxon>
        <taxon>Zoogloeaceae</taxon>
        <taxon>Uliginosibacterium</taxon>
    </lineage>
</organism>
<name>A0ABU9Z2D0_9RHOO</name>
<proteinExistence type="predicted"/>
<dbReference type="RefSeq" id="WP_345920939.1">
    <property type="nucleotide sequence ID" value="NZ_JBDIVE010000010.1"/>
</dbReference>
<gene>
    <name evidence="2" type="ORF">ABDB84_16895</name>
</gene>
<feature type="transmembrane region" description="Helical" evidence="1">
    <location>
        <begin position="81"/>
        <end position="99"/>
    </location>
</feature>
<keyword evidence="1" id="KW-0472">Membrane</keyword>
<evidence type="ECO:0000313" key="3">
    <source>
        <dbReference type="Proteomes" id="UP001410394"/>
    </source>
</evidence>
<accession>A0ABU9Z2D0</accession>
<comment type="caution">
    <text evidence="2">The sequence shown here is derived from an EMBL/GenBank/DDBJ whole genome shotgun (WGS) entry which is preliminary data.</text>
</comment>
<feature type="transmembrane region" description="Helical" evidence="1">
    <location>
        <begin position="6"/>
        <end position="26"/>
    </location>
</feature>
<dbReference type="Proteomes" id="UP001410394">
    <property type="component" value="Unassembled WGS sequence"/>
</dbReference>
<keyword evidence="1" id="KW-1133">Transmembrane helix</keyword>
<dbReference type="InterPro" id="IPR018706">
    <property type="entry name" value="DUF2214_membrane"/>
</dbReference>
<dbReference type="EMBL" id="JBDIVE010000010">
    <property type="protein sequence ID" value="MEN3070164.1"/>
    <property type="molecule type" value="Genomic_DNA"/>
</dbReference>
<reference evidence="2 3" key="1">
    <citation type="journal article" date="2018" name="Int. J. Syst. Evol. Microbiol.">
        <title>Uliginosibacterium sediminicola sp. nov., isolated from freshwater sediment.</title>
        <authorList>
            <person name="Hwang W.M."/>
            <person name="Kim S.M."/>
            <person name="Kang K."/>
            <person name="Ahn T.Y."/>
        </authorList>
    </citation>
    <scope>NUCLEOTIDE SEQUENCE [LARGE SCALE GENOMIC DNA]</scope>
    <source>
        <strain evidence="2 3">M1-21</strain>
    </source>
</reference>
<evidence type="ECO:0000256" key="1">
    <source>
        <dbReference type="SAM" id="Phobius"/>
    </source>
</evidence>
<dbReference type="Pfam" id="PF09980">
    <property type="entry name" value="DUF2214"/>
    <property type="match status" value="1"/>
</dbReference>
<keyword evidence="3" id="KW-1185">Reference proteome</keyword>
<sequence length="141" mass="15669">MNTVLVLLHFLAVGALVAVLFAEWCQLRGRLDSGQIGFLLRLDLSYLLLAVLALASGFARATLGDKPWVFYAHHPAFHAKLGFFVLIGLISVVPTLRFFRWRRAGVAEHAEVLATRRWLLAELLLLPLIPLCAVLLARGGW</sequence>
<evidence type="ECO:0000313" key="2">
    <source>
        <dbReference type="EMBL" id="MEN3070164.1"/>
    </source>
</evidence>
<protein>
    <submittedName>
        <fullName evidence="2">DUF2214 family protein</fullName>
    </submittedName>
</protein>
<keyword evidence="1" id="KW-0812">Transmembrane</keyword>
<feature type="transmembrane region" description="Helical" evidence="1">
    <location>
        <begin position="119"/>
        <end position="137"/>
    </location>
</feature>